<feature type="transmembrane region" description="Helical" evidence="6">
    <location>
        <begin position="42"/>
        <end position="63"/>
    </location>
</feature>
<protein>
    <recommendedName>
        <fullName evidence="9">Cytochrome c oxidase assembly protein</fullName>
    </recommendedName>
</protein>
<evidence type="ECO:0000256" key="6">
    <source>
        <dbReference type="SAM" id="Phobius"/>
    </source>
</evidence>
<keyword evidence="2" id="KW-1003">Cell membrane</keyword>
<feature type="transmembrane region" description="Helical" evidence="6">
    <location>
        <begin position="118"/>
        <end position="140"/>
    </location>
</feature>
<name>A0ABP7IBE2_9ACTN</name>
<evidence type="ECO:0000256" key="2">
    <source>
        <dbReference type="ARBA" id="ARBA00022475"/>
    </source>
</evidence>
<dbReference type="Pfam" id="PF09678">
    <property type="entry name" value="Caa3_CtaG"/>
    <property type="match status" value="1"/>
</dbReference>
<keyword evidence="8" id="KW-1185">Reference proteome</keyword>
<evidence type="ECO:0000313" key="8">
    <source>
        <dbReference type="Proteomes" id="UP001500888"/>
    </source>
</evidence>
<reference evidence="8" key="1">
    <citation type="journal article" date="2019" name="Int. J. Syst. Evol. Microbiol.">
        <title>The Global Catalogue of Microorganisms (GCM) 10K type strain sequencing project: providing services to taxonomists for standard genome sequencing and annotation.</title>
        <authorList>
            <consortium name="The Broad Institute Genomics Platform"/>
            <consortium name="The Broad Institute Genome Sequencing Center for Infectious Disease"/>
            <person name="Wu L."/>
            <person name="Ma J."/>
        </authorList>
    </citation>
    <scope>NUCLEOTIDE SEQUENCE [LARGE SCALE GENOMIC DNA]</scope>
    <source>
        <strain evidence="8">JCM 16908</strain>
    </source>
</reference>
<dbReference type="RefSeq" id="WP_344942001.1">
    <property type="nucleotide sequence ID" value="NZ_BAAAZR010000008.1"/>
</dbReference>
<evidence type="ECO:0000256" key="3">
    <source>
        <dbReference type="ARBA" id="ARBA00022692"/>
    </source>
</evidence>
<feature type="transmembrane region" description="Helical" evidence="6">
    <location>
        <begin position="187"/>
        <end position="206"/>
    </location>
</feature>
<dbReference type="EMBL" id="BAAAZR010000008">
    <property type="protein sequence ID" value="GAA3814136.1"/>
    <property type="molecule type" value="Genomic_DNA"/>
</dbReference>
<evidence type="ECO:0000256" key="5">
    <source>
        <dbReference type="ARBA" id="ARBA00023136"/>
    </source>
</evidence>
<sequence length="306" mass="32549">MHVHGGGPAGQAVVVVAVVLLVGGYALPAARRRREARGWSHWRTASFVAGGALLLAGSLPPVAPFAEHDFRGHMLQHLLLGMLAPTALVLGAPVTLVLRSASRRGRRAVAAVLRSRALHAVANPWTALALNVGGMAALYLTPLYRVTAGHPGLHHLVHVHFVLAGYLFAWVVAGPDPAPRRPSVPRRLFVLGVAIAAHATLSQLMYAGLLVDVPVPVPQRQGAAEIMYYGGDVAELLLALAMVSVWRPARRPALRGQPSSSTGGSGIRQPAMRWGRIRWVVTAAIRNRAIAADGTRMTWSSPDGRK</sequence>
<proteinExistence type="predicted"/>
<evidence type="ECO:0000256" key="4">
    <source>
        <dbReference type="ARBA" id="ARBA00022989"/>
    </source>
</evidence>
<evidence type="ECO:0008006" key="9">
    <source>
        <dbReference type="Google" id="ProtNLM"/>
    </source>
</evidence>
<organism evidence="7 8">
    <name type="scientific">Sphaerisporangium flaviroseum</name>
    <dbReference type="NCBI Taxonomy" id="509199"/>
    <lineage>
        <taxon>Bacteria</taxon>
        <taxon>Bacillati</taxon>
        <taxon>Actinomycetota</taxon>
        <taxon>Actinomycetes</taxon>
        <taxon>Streptosporangiales</taxon>
        <taxon>Streptosporangiaceae</taxon>
        <taxon>Sphaerisporangium</taxon>
    </lineage>
</organism>
<accession>A0ABP7IBE2</accession>
<comment type="subcellular location">
    <subcellularLocation>
        <location evidence="1">Cell membrane</location>
        <topology evidence="1">Multi-pass membrane protein</topology>
    </subcellularLocation>
</comment>
<comment type="caution">
    <text evidence="7">The sequence shown here is derived from an EMBL/GenBank/DDBJ whole genome shotgun (WGS) entry which is preliminary data.</text>
</comment>
<feature type="transmembrane region" description="Helical" evidence="6">
    <location>
        <begin position="152"/>
        <end position="175"/>
    </location>
</feature>
<dbReference type="Proteomes" id="UP001500888">
    <property type="component" value="Unassembled WGS sequence"/>
</dbReference>
<feature type="transmembrane region" description="Helical" evidence="6">
    <location>
        <begin position="75"/>
        <end position="98"/>
    </location>
</feature>
<evidence type="ECO:0000256" key="1">
    <source>
        <dbReference type="ARBA" id="ARBA00004651"/>
    </source>
</evidence>
<keyword evidence="5 6" id="KW-0472">Membrane</keyword>
<keyword evidence="3 6" id="KW-0812">Transmembrane</keyword>
<keyword evidence="4 6" id="KW-1133">Transmembrane helix</keyword>
<feature type="transmembrane region" description="Helical" evidence="6">
    <location>
        <begin position="226"/>
        <end position="246"/>
    </location>
</feature>
<feature type="transmembrane region" description="Helical" evidence="6">
    <location>
        <begin position="12"/>
        <end position="30"/>
    </location>
</feature>
<dbReference type="InterPro" id="IPR019108">
    <property type="entry name" value="Caa3_assmbl_CtaG-rel"/>
</dbReference>
<evidence type="ECO:0000313" key="7">
    <source>
        <dbReference type="EMBL" id="GAA3814136.1"/>
    </source>
</evidence>
<gene>
    <name evidence="7" type="ORF">GCM10022226_38710</name>
</gene>